<dbReference type="EMBL" id="BART01030700">
    <property type="protein sequence ID" value="GAH18348.1"/>
    <property type="molecule type" value="Genomic_DNA"/>
</dbReference>
<dbReference type="InterPro" id="IPR019307">
    <property type="entry name" value="RNA-bd_AU-1/RNase_E/G"/>
</dbReference>
<keyword evidence="8" id="KW-0460">Magnesium</keyword>
<dbReference type="GO" id="GO:0006364">
    <property type="term" value="P:rRNA processing"/>
    <property type="evidence" value="ECO:0007669"/>
    <property type="project" value="TreeGrafter"/>
</dbReference>
<sequence length="257" mass="29098">MGENRIILSTTVNEIRVALVEDGELKEFFIERADIDRMVGDIYKGRVVSVHSGLKAAFVDIGAEKAAFLPLSKVQEENDFDVEEELPSASERLPVESGNEVLVQVIKDPLGSKGARVTTNISIPGKFLVLTPLSNKVAVSRKIPDRRERERLKKIVRKNKPKDKGFIIRTAAEGKETNDFKTDIKNLLRLWSRIKKKELKKMKKNVPALIHKDAELVIRLMRDIFTEKIGEVIVDSKDAYKKVLGYVSYITPRMANK</sequence>
<dbReference type="SUPFAM" id="SSF50249">
    <property type="entry name" value="Nucleic acid-binding proteins"/>
    <property type="match status" value="1"/>
</dbReference>
<dbReference type="GO" id="GO:0046872">
    <property type="term" value="F:metal ion binding"/>
    <property type="evidence" value="ECO:0007669"/>
    <property type="project" value="UniProtKB-KW"/>
</dbReference>
<dbReference type="InterPro" id="IPR003029">
    <property type="entry name" value="S1_domain"/>
</dbReference>
<protein>
    <recommendedName>
        <fullName evidence="11">S1 motif domain-containing protein</fullName>
    </recommendedName>
</protein>
<evidence type="ECO:0000256" key="10">
    <source>
        <dbReference type="ARBA" id="ARBA00023136"/>
    </source>
</evidence>
<feature type="non-terminal residue" evidence="12">
    <location>
        <position position="257"/>
    </location>
</feature>
<evidence type="ECO:0000256" key="1">
    <source>
        <dbReference type="ARBA" id="ARBA00001946"/>
    </source>
</evidence>
<comment type="cofactor">
    <cofactor evidence="1">
        <name>Mg(2+)</name>
        <dbReference type="ChEBI" id="CHEBI:18420"/>
    </cofactor>
</comment>
<evidence type="ECO:0000256" key="5">
    <source>
        <dbReference type="ARBA" id="ARBA00022723"/>
    </source>
</evidence>
<keyword evidence="6" id="KW-0255">Endonuclease</keyword>
<keyword evidence="2" id="KW-1003">Cell membrane</keyword>
<dbReference type="Gene3D" id="2.40.50.140">
    <property type="entry name" value="Nucleic acid-binding proteins"/>
    <property type="match status" value="1"/>
</dbReference>
<comment type="caution">
    <text evidence="12">The sequence shown here is derived from an EMBL/GenBank/DDBJ whole genome shotgun (WGS) entry which is preliminary data.</text>
</comment>
<evidence type="ECO:0000256" key="3">
    <source>
        <dbReference type="ARBA" id="ARBA00022519"/>
    </source>
</evidence>
<keyword evidence="7" id="KW-0378">Hydrolase</keyword>
<dbReference type="CDD" id="cd04453">
    <property type="entry name" value="S1_RNase_E"/>
    <property type="match status" value="1"/>
</dbReference>
<evidence type="ECO:0000256" key="7">
    <source>
        <dbReference type="ARBA" id="ARBA00022801"/>
    </source>
</evidence>
<reference evidence="12" key="1">
    <citation type="journal article" date="2014" name="Front. Microbiol.">
        <title>High frequency of phylogenetically diverse reductive dehalogenase-homologous genes in deep subseafloor sedimentary metagenomes.</title>
        <authorList>
            <person name="Kawai M."/>
            <person name="Futagami T."/>
            <person name="Toyoda A."/>
            <person name="Takaki Y."/>
            <person name="Nishi S."/>
            <person name="Hori S."/>
            <person name="Arai W."/>
            <person name="Tsubouchi T."/>
            <person name="Morono Y."/>
            <person name="Uchiyama I."/>
            <person name="Ito T."/>
            <person name="Fujiyama A."/>
            <person name="Inagaki F."/>
            <person name="Takami H."/>
        </authorList>
    </citation>
    <scope>NUCLEOTIDE SEQUENCE</scope>
    <source>
        <strain evidence="12">Expedition CK06-06</strain>
    </source>
</reference>
<dbReference type="InterPro" id="IPR004659">
    <property type="entry name" value="RNase_E/G"/>
</dbReference>
<gene>
    <name evidence="12" type="ORF">S01H4_53512</name>
</gene>
<organism evidence="12">
    <name type="scientific">marine sediment metagenome</name>
    <dbReference type="NCBI Taxonomy" id="412755"/>
    <lineage>
        <taxon>unclassified sequences</taxon>
        <taxon>metagenomes</taxon>
        <taxon>ecological metagenomes</taxon>
    </lineage>
</organism>
<evidence type="ECO:0000256" key="9">
    <source>
        <dbReference type="ARBA" id="ARBA00022884"/>
    </source>
</evidence>
<accession>X1FC56</accession>
<feature type="domain" description="S1 motif" evidence="11">
    <location>
        <begin position="40"/>
        <end position="122"/>
    </location>
</feature>
<dbReference type="GO" id="GO:0003723">
    <property type="term" value="F:RNA binding"/>
    <property type="evidence" value="ECO:0007669"/>
    <property type="project" value="UniProtKB-KW"/>
</dbReference>
<dbReference type="Pfam" id="PF10150">
    <property type="entry name" value="RNase_E_G"/>
    <property type="match status" value="1"/>
</dbReference>
<dbReference type="PANTHER" id="PTHR30001">
    <property type="entry name" value="RIBONUCLEASE"/>
    <property type="match status" value="1"/>
</dbReference>
<dbReference type="Pfam" id="PF00575">
    <property type="entry name" value="S1"/>
    <property type="match status" value="1"/>
</dbReference>
<name>X1FC56_9ZZZZ</name>
<dbReference type="PANTHER" id="PTHR30001:SF1">
    <property type="entry name" value="RIBONUCLEASE E_G-LIKE PROTEIN, CHLOROPLASTIC"/>
    <property type="match status" value="1"/>
</dbReference>
<dbReference type="GO" id="GO:0005737">
    <property type="term" value="C:cytoplasm"/>
    <property type="evidence" value="ECO:0007669"/>
    <property type="project" value="TreeGrafter"/>
</dbReference>
<keyword evidence="9" id="KW-0694">RNA-binding</keyword>
<dbReference type="GO" id="GO:0004540">
    <property type="term" value="F:RNA nuclease activity"/>
    <property type="evidence" value="ECO:0007669"/>
    <property type="project" value="InterPro"/>
</dbReference>
<evidence type="ECO:0000256" key="6">
    <source>
        <dbReference type="ARBA" id="ARBA00022759"/>
    </source>
</evidence>
<dbReference type="GO" id="GO:0004519">
    <property type="term" value="F:endonuclease activity"/>
    <property type="evidence" value="ECO:0007669"/>
    <property type="project" value="UniProtKB-KW"/>
</dbReference>
<evidence type="ECO:0000313" key="12">
    <source>
        <dbReference type="EMBL" id="GAH18348.1"/>
    </source>
</evidence>
<dbReference type="InterPro" id="IPR012340">
    <property type="entry name" value="NA-bd_OB-fold"/>
</dbReference>
<dbReference type="GO" id="GO:0016787">
    <property type="term" value="F:hydrolase activity"/>
    <property type="evidence" value="ECO:0007669"/>
    <property type="project" value="UniProtKB-KW"/>
</dbReference>
<dbReference type="SMART" id="SM00316">
    <property type="entry name" value="S1"/>
    <property type="match status" value="1"/>
</dbReference>
<keyword evidence="3" id="KW-0997">Cell inner membrane</keyword>
<dbReference type="AlphaFoldDB" id="X1FC56"/>
<dbReference type="PROSITE" id="PS50126">
    <property type="entry name" value="S1"/>
    <property type="match status" value="1"/>
</dbReference>
<evidence type="ECO:0000256" key="4">
    <source>
        <dbReference type="ARBA" id="ARBA00022722"/>
    </source>
</evidence>
<evidence type="ECO:0000256" key="2">
    <source>
        <dbReference type="ARBA" id="ARBA00022475"/>
    </source>
</evidence>
<keyword evidence="4" id="KW-0540">Nuclease</keyword>
<evidence type="ECO:0000259" key="11">
    <source>
        <dbReference type="PROSITE" id="PS50126"/>
    </source>
</evidence>
<proteinExistence type="predicted"/>
<keyword evidence="5" id="KW-0479">Metal-binding</keyword>
<keyword evidence="10" id="KW-0472">Membrane</keyword>
<evidence type="ECO:0000256" key="8">
    <source>
        <dbReference type="ARBA" id="ARBA00022842"/>
    </source>
</evidence>